<organism evidence="3 4">
    <name type="scientific">Dunaliella salina</name>
    <name type="common">Green alga</name>
    <name type="synonym">Protococcus salinus</name>
    <dbReference type="NCBI Taxonomy" id="3046"/>
    <lineage>
        <taxon>Eukaryota</taxon>
        <taxon>Viridiplantae</taxon>
        <taxon>Chlorophyta</taxon>
        <taxon>core chlorophytes</taxon>
        <taxon>Chlorophyceae</taxon>
        <taxon>CS clade</taxon>
        <taxon>Chlamydomonadales</taxon>
        <taxon>Dunaliellaceae</taxon>
        <taxon>Dunaliella</taxon>
    </lineage>
</organism>
<name>A0ABQ7H0E6_DUNSA</name>
<dbReference type="PANTHER" id="PTHR43619:SF2">
    <property type="entry name" value="S-ADENOSYL-L-METHIONINE-DEPENDENT METHYLTRANSFERASES SUPERFAMILY PROTEIN"/>
    <property type="match status" value="1"/>
</dbReference>
<gene>
    <name evidence="3" type="ORF">DUNSADRAFT_17168</name>
</gene>
<dbReference type="InterPro" id="IPR007213">
    <property type="entry name" value="Ppm1/Ppm2/Tcmp"/>
</dbReference>
<reference evidence="3" key="1">
    <citation type="submission" date="2017-08" db="EMBL/GenBank/DDBJ databases">
        <authorList>
            <person name="Polle J.E."/>
            <person name="Barry K."/>
            <person name="Cushman J."/>
            <person name="Schmutz J."/>
            <person name="Tran D."/>
            <person name="Hathwaick L.T."/>
            <person name="Yim W.C."/>
            <person name="Jenkins J."/>
            <person name="Mckie-Krisberg Z.M."/>
            <person name="Prochnik S."/>
            <person name="Lindquist E."/>
            <person name="Dockter R.B."/>
            <person name="Adam C."/>
            <person name="Molina H."/>
            <person name="Bunkerborg J."/>
            <person name="Jin E."/>
            <person name="Buchheim M."/>
            <person name="Magnuson J."/>
        </authorList>
    </citation>
    <scope>NUCLEOTIDE SEQUENCE</scope>
    <source>
        <strain evidence="3">CCAP 19/18</strain>
    </source>
</reference>
<dbReference type="Pfam" id="PF04072">
    <property type="entry name" value="LCM"/>
    <property type="match status" value="1"/>
</dbReference>
<keyword evidence="4" id="KW-1185">Reference proteome</keyword>
<dbReference type="SUPFAM" id="SSF53335">
    <property type="entry name" value="S-adenosyl-L-methionine-dependent methyltransferases"/>
    <property type="match status" value="1"/>
</dbReference>
<accession>A0ABQ7H0E6</accession>
<dbReference type="Gene3D" id="3.40.50.150">
    <property type="entry name" value="Vaccinia Virus protein VP39"/>
    <property type="match status" value="1"/>
</dbReference>
<protein>
    <submittedName>
        <fullName evidence="3">S-adenosyl-L-methionine-dependent methyltransferase</fullName>
    </submittedName>
</protein>
<keyword evidence="2" id="KW-0808">Transferase</keyword>
<comment type="caution">
    <text evidence="3">The sequence shown here is derived from an EMBL/GenBank/DDBJ whole genome shotgun (WGS) entry which is preliminary data.</text>
</comment>
<evidence type="ECO:0000256" key="2">
    <source>
        <dbReference type="ARBA" id="ARBA00022679"/>
    </source>
</evidence>
<proteinExistence type="predicted"/>
<dbReference type="EMBL" id="MU069517">
    <property type="protein sequence ID" value="KAF5840324.1"/>
    <property type="molecule type" value="Genomic_DNA"/>
</dbReference>
<dbReference type="GO" id="GO:0008168">
    <property type="term" value="F:methyltransferase activity"/>
    <property type="evidence" value="ECO:0007669"/>
    <property type="project" value="UniProtKB-KW"/>
</dbReference>
<evidence type="ECO:0000313" key="3">
    <source>
        <dbReference type="EMBL" id="KAF5840324.1"/>
    </source>
</evidence>
<dbReference type="Proteomes" id="UP000815325">
    <property type="component" value="Unassembled WGS sequence"/>
</dbReference>
<dbReference type="GO" id="GO:0032259">
    <property type="term" value="P:methylation"/>
    <property type="evidence" value="ECO:0007669"/>
    <property type="project" value="UniProtKB-KW"/>
</dbReference>
<dbReference type="InterPro" id="IPR029063">
    <property type="entry name" value="SAM-dependent_MTases_sf"/>
</dbReference>
<keyword evidence="1 3" id="KW-0489">Methyltransferase</keyword>
<dbReference type="PANTHER" id="PTHR43619">
    <property type="entry name" value="S-ADENOSYL-L-METHIONINE-DEPENDENT METHYLTRANSFERASE YKTD-RELATED"/>
    <property type="match status" value="1"/>
</dbReference>
<sequence length="258" mass="27759">MAKAQEPGKAAADNWDGVAVAKVDKQLQQPSSKAGLLYWVVSNQPTNYDMLIFRTLNQILKAPAHNGDHLAAAIRDELMPARSWCINFIDARTKWFDAAVRSAVSSGTIKQVDLPEASTRKQKLVSKLNMVPPGVEPPVFVPADLSRMDLGTALASTGFDTSVPTLFTLEGLIYYLPPAAARKLMKRIMQLSAPGSKSVASKGEAYKFGLQDSAPGVSSFLRAASKDANAEGTPGELRLNTVPPIAPFYSYATAQKHA</sequence>
<evidence type="ECO:0000256" key="1">
    <source>
        <dbReference type="ARBA" id="ARBA00022603"/>
    </source>
</evidence>
<evidence type="ECO:0000313" key="4">
    <source>
        <dbReference type="Proteomes" id="UP000815325"/>
    </source>
</evidence>